<keyword evidence="4" id="KW-1185">Reference proteome</keyword>
<evidence type="ECO:0000313" key="3">
    <source>
        <dbReference type="EMBL" id="OZM70418.1"/>
    </source>
</evidence>
<name>A0A263CWT2_9PSEU</name>
<evidence type="ECO:0000313" key="4">
    <source>
        <dbReference type="Proteomes" id="UP000242444"/>
    </source>
</evidence>
<comment type="similarity">
    <text evidence="1">Belongs to the YciI family.</text>
</comment>
<dbReference type="AlphaFoldDB" id="A0A263CWT2"/>
<comment type="caution">
    <text evidence="3">The sequence shown here is derived from an EMBL/GenBank/DDBJ whole genome shotgun (WGS) entry which is preliminary data.</text>
</comment>
<dbReference type="SUPFAM" id="SSF54909">
    <property type="entry name" value="Dimeric alpha+beta barrel"/>
    <property type="match status" value="1"/>
</dbReference>
<sequence length="119" mass="13382">MKYMILIYSNPETPWTGSESDKQTLRDLFVLRDELVESGELLGSEGLLEPDSAKTVRIREGLPVVTDGPFVESKEHLAGYFLVDCVSEERAVEIAARNPIAATWAVELRPVAEERVMRF</sequence>
<dbReference type="EMBL" id="NKYE01000020">
    <property type="protein sequence ID" value="OZM70418.1"/>
    <property type="molecule type" value="Genomic_DNA"/>
</dbReference>
<accession>A0A263CWT2</accession>
<organism evidence="3 4">
    <name type="scientific">Amycolatopsis antarctica</name>
    <dbReference type="NCBI Taxonomy" id="1854586"/>
    <lineage>
        <taxon>Bacteria</taxon>
        <taxon>Bacillati</taxon>
        <taxon>Actinomycetota</taxon>
        <taxon>Actinomycetes</taxon>
        <taxon>Pseudonocardiales</taxon>
        <taxon>Pseudonocardiaceae</taxon>
        <taxon>Amycolatopsis</taxon>
    </lineage>
</organism>
<feature type="domain" description="YCII-related" evidence="2">
    <location>
        <begin position="1"/>
        <end position="113"/>
    </location>
</feature>
<evidence type="ECO:0000256" key="1">
    <source>
        <dbReference type="ARBA" id="ARBA00007689"/>
    </source>
</evidence>
<dbReference type="Gene3D" id="3.30.70.1060">
    <property type="entry name" value="Dimeric alpha+beta barrel"/>
    <property type="match status" value="1"/>
</dbReference>
<gene>
    <name evidence="3" type="ORF">CFN78_24960</name>
</gene>
<dbReference type="InParanoid" id="A0A263CWT2"/>
<dbReference type="InterPro" id="IPR005545">
    <property type="entry name" value="YCII"/>
</dbReference>
<dbReference type="Proteomes" id="UP000242444">
    <property type="component" value="Unassembled WGS sequence"/>
</dbReference>
<reference evidence="3 4" key="1">
    <citation type="submission" date="2017-07" db="EMBL/GenBank/DDBJ databases">
        <title>Amycolatopsis antarcticus sp. nov., isolated from the surface of an Antarcticus brown macroalga.</title>
        <authorList>
            <person name="Wang J."/>
            <person name="Leiva S."/>
            <person name="Huang J."/>
            <person name="Huang Y."/>
        </authorList>
    </citation>
    <scope>NUCLEOTIDE SEQUENCE [LARGE SCALE GENOMIC DNA]</scope>
    <source>
        <strain evidence="3 4">AU-G6</strain>
    </source>
</reference>
<dbReference type="PANTHER" id="PTHR35174:SF3">
    <property type="entry name" value="BLL7171 PROTEIN"/>
    <property type="match status" value="1"/>
</dbReference>
<dbReference type="PANTHER" id="PTHR35174">
    <property type="entry name" value="BLL7171 PROTEIN-RELATED"/>
    <property type="match status" value="1"/>
</dbReference>
<proteinExistence type="inferred from homology"/>
<dbReference type="Pfam" id="PF03795">
    <property type="entry name" value="YCII"/>
    <property type="match status" value="1"/>
</dbReference>
<evidence type="ECO:0000259" key="2">
    <source>
        <dbReference type="Pfam" id="PF03795"/>
    </source>
</evidence>
<dbReference type="OrthoDB" id="668782at2"/>
<dbReference type="InterPro" id="IPR011008">
    <property type="entry name" value="Dimeric_a/b-barrel"/>
</dbReference>
<protein>
    <recommendedName>
        <fullName evidence="2">YCII-related domain-containing protein</fullName>
    </recommendedName>
</protein>